<comment type="caution">
    <text evidence="1">The sequence shown here is derived from an EMBL/GenBank/DDBJ whole genome shotgun (WGS) entry which is preliminary data.</text>
</comment>
<dbReference type="EMBL" id="JRHO01000009">
    <property type="protein sequence ID" value="KGK99215.1"/>
    <property type="molecule type" value="Genomic_DNA"/>
</dbReference>
<reference evidence="1 2" key="1">
    <citation type="submission" date="2014-09" db="EMBL/GenBank/DDBJ databases">
        <title>Draft genome sequence of an obligately methylotrophic methanogen, Methanococcoides methylutens, isolated from marine sediment.</title>
        <authorList>
            <person name="Guan Y."/>
            <person name="Ngugi D.K."/>
            <person name="Blom J."/>
            <person name="Ali S."/>
            <person name="Ferry J.G."/>
            <person name="Stingl U."/>
        </authorList>
    </citation>
    <scope>NUCLEOTIDE SEQUENCE [LARGE SCALE GENOMIC DNA]</scope>
    <source>
        <strain evidence="1 2">DSM 2657</strain>
    </source>
</reference>
<organism evidence="1 2">
    <name type="scientific">Methanococcoides methylutens</name>
    <dbReference type="NCBI Taxonomy" id="2226"/>
    <lineage>
        <taxon>Archaea</taxon>
        <taxon>Methanobacteriati</taxon>
        <taxon>Methanobacteriota</taxon>
        <taxon>Stenosarchaea group</taxon>
        <taxon>Methanomicrobia</taxon>
        <taxon>Methanosarcinales</taxon>
        <taxon>Methanosarcinaceae</taxon>
        <taxon>Methanococcoides</taxon>
    </lineage>
</organism>
<evidence type="ECO:0000313" key="2">
    <source>
        <dbReference type="Proteomes" id="UP000029859"/>
    </source>
</evidence>
<protein>
    <submittedName>
        <fullName evidence="1">Uncharacterized protein</fullName>
    </submittedName>
</protein>
<dbReference type="Pfam" id="PF14337">
    <property type="entry name" value="Abi_alpha"/>
    <property type="match status" value="1"/>
</dbReference>
<gene>
    <name evidence="1" type="ORF">LI82_04110</name>
</gene>
<dbReference type="Proteomes" id="UP000029859">
    <property type="component" value="Unassembled WGS sequence"/>
</dbReference>
<name>A0A099T224_METMT</name>
<dbReference type="InterPro" id="IPR025506">
    <property type="entry name" value="Abi_alpha"/>
</dbReference>
<proteinExistence type="predicted"/>
<sequence>MWAGLLASSCTPDGKDESNLIYIDLLSKLTSSEVALVNYLFNHTKKGWEKDSLIYAYSIDIDMNILQTISGFEDVHVQETDRIIRHLESLGLVTFTSVNDTSMANLDYDGSFSITLTPTTLCLNMYVKCQGSSGYPVEYWREELPPTPSLDGYF</sequence>
<accession>A0A099T224</accession>
<evidence type="ECO:0000313" key="1">
    <source>
        <dbReference type="EMBL" id="KGK99215.1"/>
    </source>
</evidence>
<dbReference type="AlphaFoldDB" id="A0A099T224"/>
<keyword evidence="2" id="KW-1185">Reference proteome</keyword>